<comment type="caution">
    <text evidence="3">The sequence shown here is derived from an EMBL/GenBank/DDBJ whole genome shotgun (WGS) entry which is preliminary data.</text>
</comment>
<feature type="region of interest" description="Disordered" evidence="1">
    <location>
        <begin position="1"/>
        <end position="23"/>
    </location>
</feature>
<keyword evidence="4" id="KW-1185">Reference proteome</keyword>
<dbReference type="PANTHER" id="PTHR13847">
    <property type="entry name" value="SARCOSINE DEHYDROGENASE-RELATED"/>
    <property type="match status" value="1"/>
</dbReference>
<dbReference type="Gene3D" id="3.50.50.60">
    <property type="entry name" value="FAD/NAD(P)-binding domain"/>
    <property type="match status" value="1"/>
</dbReference>
<dbReference type="InterPro" id="IPR036188">
    <property type="entry name" value="FAD/NAD-bd_sf"/>
</dbReference>
<protein>
    <recommendedName>
        <fullName evidence="2">FAD dependent oxidoreductase domain-containing protein</fullName>
    </recommendedName>
</protein>
<evidence type="ECO:0000313" key="4">
    <source>
        <dbReference type="Proteomes" id="UP000319663"/>
    </source>
</evidence>
<dbReference type="PANTHER" id="PTHR13847:SF279">
    <property type="entry name" value="FAD DEPENDENT OXIDOREDUCTASE DOMAIN-CONTAINING PROTEIN-RELATED"/>
    <property type="match status" value="1"/>
</dbReference>
<dbReference type="GO" id="GO:0005737">
    <property type="term" value="C:cytoplasm"/>
    <property type="evidence" value="ECO:0007669"/>
    <property type="project" value="TreeGrafter"/>
</dbReference>
<proteinExistence type="predicted"/>
<feature type="compositionally biased region" description="Pro residues" evidence="1">
    <location>
        <begin position="1"/>
        <end position="17"/>
    </location>
</feature>
<dbReference type="Proteomes" id="UP000319663">
    <property type="component" value="Unassembled WGS sequence"/>
</dbReference>
<dbReference type="OrthoDB" id="429143at2759"/>
<dbReference type="InterPro" id="IPR006076">
    <property type="entry name" value="FAD-dep_OxRdtase"/>
</dbReference>
<evidence type="ECO:0000313" key="3">
    <source>
        <dbReference type="EMBL" id="TQB67575.1"/>
    </source>
</evidence>
<dbReference type="AlphaFoldDB" id="A0A507QKK2"/>
<dbReference type="SUPFAM" id="SSF51905">
    <property type="entry name" value="FAD/NAD(P)-binding domain"/>
    <property type="match status" value="1"/>
</dbReference>
<dbReference type="STRING" id="5098.A0A507QKK2"/>
<reference evidence="3 4" key="1">
    <citation type="submission" date="2019-06" db="EMBL/GenBank/DDBJ databases">
        <title>Wine fermentation using esterase from Monascus purpureus.</title>
        <authorList>
            <person name="Geng C."/>
            <person name="Zhang Y."/>
        </authorList>
    </citation>
    <scope>NUCLEOTIDE SEQUENCE [LARGE SCALE GENOMIC DNA]</scope>
    <source>
        <strain evidence="3">HQ1</strain>
    </source>
</reference>
<evidence type="ECO:0000259" key="2">
    <source>
        <dbReference type="Pfam" id="PF01266"/>
    </source>
</evidence>
<gene>
    <name evidence="3" type="ORF">MPDQ_005199</name>
</gene>
<dbReference type="Gene3D" id="3.30.9.10">
    <property type="entry name" value="D-Amino Acid Oxidase, subunit A, domain 2"/>
    <property type="match status" value="1"/>
</dbReference>
<evidence type="ECO:0000256" key="1">
    <source>
        <dbReference type="SAM" id="MobiDB-lite"/>
    </source>
</evidence>
<accession>A0A507QKK2</accession>
<sequence>MTFNIPKPPGLPVPNPTTPFWRTEPHRLDKLRTTPELPRESDIVIIGAGYAGVSIAYHLLKARKNGELSKGSRPYITILEAREVCSGATGRNGGHLRPDLHGHIPTYIERYGVEAGAELANFELSHIKAFKNLLAEEGIECDFTATRNMTVFLNEARAEKAREMYEELVGTGRSFMDDVYYTGEKNAEGISGVKGAKACLSSPAGTLWPYKFILGLVEKITQTDADADAVNIQALTPVTSVTSESSNLHTIHTSRGTIHASKVIYATNAYTSALLPEYAANIVPCRGICTHITVPERNKTPFLPYSYIVGTEDGKGSSYLISRPDGSIIVGGAWYTFKPELEKWYNVVDDSTLIEPTKDYYHDYMQQTFRGWEDSGAYVKEIWTGIMGFSYDSAPHVGTIPGKPGQYICAGFNGHGMPVIFLATQGLADMVRTGKSFEEVKLPRIYKTTRERIYAARNGPAGGDILDD</sequence>
<feature type="domain" description="FAD dependent oxidoreductase" evidence="2">
    <location>
        <begin position="42"/>
        <end position="428"/>
    </location>
</feature>
<dbReference type="EMBL" id="VIFY01000358">
    <property type="protein sequence ID" value="TQB67575.1"/>
    <property type="molecule type" value="Genomic_DNA"/>
</dbReference>
<dbReference type="Pfam" id="PF01266">
    <property type="entry name" value="DAO"/>
    <property type="match status" value="1"/>
</dbReference>
<organism evidence="3 4">
    <name type="scientific">Monascus purpureus</name>
    <name type="common">Red mold</name>
    <name type="synonym">Monascus anka</name>
    <dbReference type="NCBI Taxonomy" id="5098"/>
    <lineage>
        <taxon>Eukaryota</taxon>
        <taxon>Fungi</taxon>
        <taxon>Dikarya</taxon>
        <taxon>Ascomycota</taxon>
        <taxon>Pezizomycotina</taxon>
        <taxon>Eurotiomycetes</taxon>
        <taxon>Eurotiomycetidae</taxon>
        <taxon>Eurotiales</taxon>
        <taxon>Aspergillaceae</taxon>
        <taxon>Monascus</taxon>
    </lineage>
</organism>
<name>A0A507QKK2_MONPU</name>